<sequence>MPITIKVAKHDARSVDTGRAVEPIKTRTLLQKATPRKVSEMGHIIQTSLTDDLLSQGHVTPSTNGFVESTWKAYSYHHNLVIRPEDVWFAILTQFSFYVNVNSEELRGHFVSFEGKRTLQLSQEFIDKPDFGSMCRNMTKLIEQNIVDPKLRAWVLPSFTTTTPTDETVAAVLMMGTLQKYFEYRFDPCSCGTPSVTLLGEKSDYEDILQRIEKLKEYGEQPTRWYGLLRPVLKYMAATFTRISRRSGHYRLLESHRPV</sequence>
<name>A0ABR1TWG5_9PEZI</name>
<organism evidence="1 2">
    <name type="scientific">Apiospora phragmitis</name>
    <dbReference type="NCBI Taxonomy" id="2905665"/>
    <lineage>
        <taxon>Eukaryota</taxon>
        <taxon>Fungi</taxon>
        <taxon>Dikarya</taxon>
        <taxon>Ascomycota</taxon>
        <taxon>Pezizomycotina</taxon>
        <taxon>Sordariomycetes</taxon>
        <taxon>Xylariomycetidae</taxon>
        <taxon>Amphisphaeriales</taxon>
        <taxon>Apiosporaceae</taxon>
        <taxon>Apiospora</taxon>
    </lineage>
</organism>
<dbReference type="PANTHER" id="PTHR31252">
    <property type="entry name" value="DUF4419 DOMAIN-CONTAINING PROTEIN"/>
    <property type="match status" value="1"/>
</dbReference>
<dbReference type="PANTHER" id="PTHR31252:SF11">
    <property type="entry name" value="DUF4419 DOMAIN-CONTAINING PROTEIN"/>
    <property type="match status" value="1"/>
</dbReference>
<accession>A0ABR1TWG5</accession>
<dbReference type="GeneID" id="92096290"/>
<dbReference type="Proteomes" id="UP001480595">
    <property type="component" value="Unassembled WGS sequence"/>
</dbReference>
<dbReference type="InterPro" id="IPR025533">
    <property type="entry name" value="DUF4419"/>
</dbReference>
<evidence type="ECO:0000313" key="1">
    <source>
        <dbReference type="EMBL" id="KAK8050088.1"/>
    </source>
</evidence>
<protein>
    <recommendedName>
        <fullName evidence="3">LAGLIDADG endonuclease</fullName>
    </recommendedName>
</protein>
<proteinExistence type="predicted"/>
<evidence type="ECO:0008006" key="3">
    <source>
        <dbReference type="Google" id="ProtNLM"/>
    </source>
</evidence>
<keyword evidence="2" id="KW-1185">Reference proteome</keyword>
<dbReference type="EMBL" id="JAQQWL010000011">
    <property type="protein sequence ID" value="KAK8050088.1"/>
    <property type="molecule type" value="Genomic_DNA"/>
</dbReference>
<comment type="caution">
    <text evidence="1">The sequence shown here is derived from an EMBL/GenBank/DDBJ whole genome shotgun (WGS) entry which is preliminary data.</text>
</comment>
<reference evidence="1 2" key="1">
    <citation type="submission" date="2023-01" db="EMBL/GenBank/DDBJ databases">
        <title>Analysis of 21 Apiospora genomes using comparative genomics revels a genus with tremendous synthesis potential of carbohydrate active enzymes and secondary metabolites.</title>
        <authorList>
            <person name="Sorensen T."/>
        </authorList>
    </citation>
    <scope>NUCLEOTIDE SEQUENCE [LARGE SCALE GENOMIC DNA]</scope>
    <source>
        <strain evidence="1 2">CBS 135458</strain>
    </source>
</reference>
<gene>
    <name evidence="1" type="ORF">PG994_011818</name>
</gene>
<dbReference type="Pfam" id="PF14388">
    <property type="entry name" value="DUF4419"/>
    <property type="match status" value="1"/>
</dbReference>
<dbReference type="RefSeq" id="XP_066712337.1">
    <property type="nucleotide sequence ID" value="XM_066863227.1"/>
</dbReference>
<evidence type="ECO:0000313" key="2">
    <source>
        <dbReference type="Proteomes" id="UP001480595"/>
    </source>
</evidence>